<dbReference type="EC" id="7.1.1.2" evidence="3 15"/>
<dbReference type="PANTHER" id="PTHR11435:SF1">
    <property type="entry name" value="NADH-UBIQUINONE OXIDOREDUCTASE CHAIN 6"/>
    <property type="match status" value="1"/>
</dbReference>
<organism evidence="16">
    <name type="scientific">Pareuchiloglanis sinensis</name>
    <name type="common">Catfish</name>
    <name type="synonym">Euchiloglanis sinensis</name>
    <dbReference type="NCBI Taxonomy" id="221672"/>
    <lineage>
        <taxon>Eukaryota</taxon>
        <taxon>Metazoa</taxon>
        <taxon>Chordata</taxon>
        <taxon>Craniata</taxon>
        <taxon>Vertebrata</taxon>
        <taxon>Euteleostomi</taxon>
        <taxon>Actinopterygii</taxon>
        <taxon>Neopterygii</taxon>
        <taxon>Teleostei</taxon>
        <taxon>Ostariophysi</taxon>
        <taxon>Siluriformes</taxon>
        <taxon>Sisoridae</taxon>
        <taxon>Glyptosterninae</taxon>
        <taxon>Pareuchiloglanis</taxon>
    </lineage>
</organism>
<evidence type="ECO:0000256" key="12">
    <source>
        <dbReference type="ARBA" id="ARBA00023128"/>
    </source>
</evidence>
<sequence>MTCFIELVGLSLYIGVIGVITCPSPYYAALSMALAAGVGCITLVWHGGTLIGLMLFLIYLGGMLVVFAYSSALSGELYPDTWGEGVVKFYVLAYLIGFGIAALWFKYMRGGWRAVMDEYSEFYARPGDIGVGYVYYDGGAMLLVCGWALLLCLFAVLELTRGSKRGALRAV</sequence>
<evidence type="ECO:0000313" key="16">
    <source>
        <dbReference type="EMBL" id="AID15882.1"/>
    </source>
</evidence>
<evidence type="ECO:0000256" key="11">
    <source>
        <dbReference type="ARBA" id="ARBA00023027"/>
    </source>
</evidence>
<name>A0A068CD37_PARSE</name>
<dbReference type="InterPro" id="IPR050269">
    <property type="entry name" value="ComplexI_Subunit6"/>
</dbReference>
<dbReference type="CTD" id="4541"/>
<feature type="transmembrane region" description="Helical" evidence="15">
    <location>
        <begin position="12"/>
        <end position="45"/>
    </location>
</feature>
<keyword evidence="10 15" id="KW-1133">Transmembrane helix</keyword>
<keyword evidence="8 15" id="KW-1278">Translocase</keyword>
<comment type="function">
    <text evidence="15">Core subunit of the mitochondrial membrane respiratory chain NADH dehydrogenase (Complex I) which catalyzes electron transfer from NADH through the respiratory chain, using ubiquinone as an electron acceptor. Essential for the catalytic activity and assembly of complex I.</text>
</comment>
<protein>
    <recommendedName>
        <fullName evidence="4 15">NADH-ubiquinone oxidoreductase chain 6</fullName>
        <ecNumber evidence="3 15">7.1.1.2</ecNumber>
    </recommendedName>
</protein>
<keyword evidence="7 15" id="KW-0812">Transmembrane</keyword>
<evidence type="ECO:0000256" key="8">
    <source>
        <dbReference type="ARBA" id="ARBA00022967"/>
    </source>
</evidence>
<reference evidence="16" key="1">
    <citation type="journal article" date="2014" name="Mitochondrial DNA">
        <title>Complete mitochondrial genome of Pareuchiloglanis sinensis (Siluriformes: Sisoridae).</title>
        <authorList>
            <person name="Shao K."/>
            <person name="Yan S.X."/>
            <person name="Zhu B."/>
            <person name="Xu N."/>
            <person name="Li W.T."/>
            <person name="Xiong M.H."/>
        </authorList>
    </citation>
    <scope>NUCLEOTIDE SEQUENCE</scope>
</reference>
<keyword evidence="9 15" id="KW-0249">Electron transport</keyword>
<geneLocation type="mitochondrion" evidence="16"/>
<dbReference type="InterPro" id="IPR042106">
    <property type="entry name" value="Nuo/plastoQ_OxRdtase_6_NuoJ"/>
</dbReference>
<evidence type="ECO:0000256" key="9">
    <source>
        <dbReference type="ARBA" id="ARBA00022982"/>
    </source>
</evidence>
<proteinExistence type="inferred from homology"/>
<evidence type="ECO:0000256" key="3">
    <source>
        <dbReference type="ARBA" id="ARBA00012944"/>
    </source>
</evidence>
<keyword evidence="12 15" id="KW-0496">Mitochondrion</keyword>
<dbReference type="Pfam" id="PF00499">
    <property type="entry name" value="Oxidored_q3"/>
    <property type="match status" value="1"/>
</dbReference>
<dbReference type="EMBL" id="KJ637323">
    <property type="protein sequence ID" value="AID15882.1"/>
    <property type="molecule type" value="Genomic_DNA"/>
</dbReference>
<dbReference type="GeneID" id="19737114"/>
<dbReference type="GO" id="GO:0031966">
    <property type="term" value="C:mitochondrial membrane"/>
    <property type="evidence" value="ECO:0007669"/>
    <property type="project" value="UniProtKB-SubCell"/>
</dbReference>
<feature type="transmembrane region" description="Helical" evidence="15">
    <location>
        <begin position="51"/>
        <end position="73"/>
    </location>
</feature>
<dbReference type="RefSeq" id="YP_009045885.1">
    <property type="nucleotide sequence ID" value="NC_024434.1"/>
</dbReference>
<feature type="transmembrane region" description="Helical" evidence="15">
    <location>
        <begin position="85"/>
        <end position="105"/>
    </location>
</feature>
<evidence type="ECO:0000256" key="2">
    <source>
        <dbReference type="ARBA" id="ARBA00005698"/>
    </source>
</evidence>
<dbReference type="GO" id="GO:0008137">
    <property type="term" value="F:NADH dehydrogenase (ubiquinone) activity"/>
    <property type="evidence" value="ECO:0007669"/>
    <property type="project" value="UniProtKB-UniRule"/>
</dbReference>
<accession>A0A068CD37</accession>
<comment type="similarity">
    <text evidence="2 15">Belongs to the complex I subunit 6 family.</text>
</comment>
<evidence type="ECO:0000256" key="14">
    <source>
        <dbReference type="ARBA" id="ARBA00049551"/>
    </source>
</evidence>
<keyword evidence="5 15" id="KW-0813">Transport</keyword>
<evidence type="ECO:0000256" key="4">
    <source>
        <dbReference type="ARBA" id="ARBA00021095"/>
    </source>
</evidence>
<evidence type="ECO:0000256" key="5">
    <source>
        <dbReference type="ARBA" id="ARBA00022448"/>
    </source>
</evidence>
<evidence type="ECO:0000256" key="1">
    <source>
        <dbReference type="ARBA" id="ARBA00004225"/>
    </source>
</evidence>
<dbReference type="PANTHER" id="PTHR11435">
    <property type="entry name" value="NADH UBIQUINONE OXIDOREDUCTASE SUBUNIT ND6"/>
    <property type="match status" value="1"/>
</dbReference>
<evidence type="ECO:0000256" key="6">
    <source>
        <dbReference type="ARBA" id="ARBA00022660"/>
    </source>
</evidence>
<evidence type="ECO:0000256" key="10">
    <source>
        <dbReference type="ARBA" id="ARBA00022989"/>
    </source>
</evidence>
<keyword evidence="11 15" id="KW-0520">NAD</keyword>
<keyword evidence="15" id="KW-0830">Ubiquinone</keyword>
<dbReference type="AlphaFoldDB" id="A0A068CD37"/>
<dbReference type="InterPro" id="IPR001457">
    <property type="entry name" value="NADH_UbQ/plastoQ_OxRdtase_su6"/>
</dbReference>
<gene>
    <name evidence="16" type="primary">ND6</name>
</gene>
<keyword evidence="13 15" id="KW-0472">Membrane</keyword>
<comment type="catalytic activity">
    <reaction evidence="14 15">
        <text>a ubiquinone + NADH + 5 H(+)(in) = a ubiquinol + NAD(+) + 4 H(+)(out)</text>
        <dbReference type="Rhea" id="RHEA:29091"/>
        <dbReference type="Rhea" id="RHEA-COMP:9565"/>
        <dbReference type="Rhea" id="RHEA-COMP:9566"/>
        <dbReference type="ChEBI" id="CHEBI:15378"/>
        <dbReference type="ChEBI" id="CHEBI:16389"/>
        <dbReference type="ChEBI" id="CHEBI:17976"/>
        <dbReference type="ChEBI" id="CHEBI:57540"/>
        <dbReference type="ChEBI" id="CHEBI:57945"/>
        <dbReference type="EC" id="7.1.1.2"/>
    </reaction>
</comment>
<feature type="transmembrane region" description="Helical" evidence="15">
    <location>
        <begin position="140"/>
        <end position="159"/>
    </location>
</feature>
<keyword evidence="6 15" id="KW-0679">Respiratory chain</keyword>
<comment type="subcellular location">
    <subcellularLocation>
        <location evidence="1 15">Mitochondrion membrane</location>
        <topology evidence="1 15">Multi-pass membrane protein</topology>
    </subcellularLocation>
</comment>
<evidence type="ECO:0000256" key="13">
    <source>
        <dbReference type="ARBA" id="ARBA00023136"/>
    </source>
</evidence>
<dbReference type="Gene3D" id="1.20.120.1200">
    <property type="entry name" value="NADH-ubiquinone/plastoquinone oxidoreductase chain 6, subunit NuoJ"/>
    <property type="match status" value="1"/>
</dbReference>
<evidence type="ECO:0000256" key="15">
    <source>
        <dbReference type="RuleBase" id="RU004430"/>
    </source>
</evidence>
<evidence type="ECO:0000256" key="7">
    <source>
        <dbReference type="ARBA" id="ARBA00022692"/>
    </source>
</evidence>